<protein>
    <submittedName>
        <fullName evidence="2">Uncharacterized protein</fullName>
    </submittedName>
</protein>
<dbReference type="OrthoDB" id="6356950at2759"/>
<keyword evidence="1" id="KW-0472">Membrane</keyword>
<comment type="caution">
    <text evidence="2">The sequence shown here is derived from an EMBL/GenBank/DDBJ whole genome shotgun (WGS) entry which is preliminary data.</text>
</comment>
<gene>
    <name evidence="2" type="ORF">APZ42_022952</name>
</gene>
<feature type="transmembrane region" description="Helical" evidence="1">
    <location>
        <begin position="37"/>
        <end position="61"/>
    </location>
</feature>
<evidence type="ECO:0000313" key="2">
    <source>
        <dbReference type="EMBL" id="KZS12148.1"/>
    </source>
</evidence>
<dbReference type="Proteomes" id="UP000076858">
    <property type="component" value="Unassembled WGS sequence"/>
</dbReference>
<keyword evidence="1" id="KW-1133">Transmembrane helix</keyword>
<reference evidence="2 3" key="1">
    <citation type="submission" date="2016-03" db="EMBL/GenBank/DDBJ databases">
        <title>EvidentialGene: Evidence-directed Construction of Genes on Genomes.</title>
        <authorList>
            <person name="Gilbert D.G."/>
            <person name="Choi J.-H."/>
            <person name="Mockaitis K."/>
            <person name="Colbourne J."/>
            <person name="Pfrender M."/>
        </authorList>
    </citation>
    <scope>NUCLEOTIDE SEQUENCE [LARGE SCALE GENOMIC DNA]</scope>
    <source>
        <strain evidence="2 3">Xinb3</strain>
        <tissue evidence="2">Complete organism</tissue>
    </source>
</reference>
<evidence type="ECO:0000313" key="3">
    <source>
        <dbReference type="Proteomes" id="UP000076858"/>
    </source>
</evidence>
<sequence>MSNSPTVHHPINLDSAFIRDAGSTSAQFIERAAPRLAMFHVGILLKHLIVVIFCIGFLLAVDASRLHNVSVELVGTTTLVEDVGDVWTQTCKSGEWAIQIPNLRNVRLLPRKKGRVKASRAALVIRESKRFQNSSLQITHQVANKFRTTNVSATELKMLSVDVDTQFGDVERCPWNSSHVFECIPEPLENVRDKTKRIAQLFYLMAAHFEELISFMRTVQNSAAIILGNLERANNAAMRRKSSRTNSKRKLKTAMQSLDKINTNLTRQLQQDRIQLETSSQQWQAFKSRINFTQDENWANAKMKFELAKWRWSCSRQALNKTQEKLHNWSQLDEELSMAISESRQENVQIGREMLLLFNGTNNSIVQLERYRNLTEDFTEYYKGAGHFFLGISSRISDMIANIPKVDHLGDPVTMKSDLRKIKCDLDRNGRFVILTDGELLRKDVQRKIIGFVLGGAGKGCDVSV</sequence>
<dbReference type="AlphaFoldDB" id="A0A164VB29"/>
<evidence type="ECO:0000256" key="1">
    <source>
        <dbReference type="SAM" id="Phobius"/>
    </source>
</evidence>
<proteinExistence type="predicted"/>
<dbReference type="PANTHER" id="PTHR33488">
    <property type="entry name" value="ZGC:162509"/>
    <property type="match status" value="1"/>
</dbReference>
<dbReference type="EMBL" id="LRGB01001363">
    <property type="protein sequence ID" value="KZS12148.1"/>
    <property type="molecule type" value="Genomic_DNA"/>
</dbReference>
<accession>A0A164VB29</accession>
<keyword evidence="3" id="KW-1185">Reference proteome</keyword>
<organism evidence="2 3">
    <name type="scientific">Daphnia magna</name>
    <dbReference type="NCBI Taxonomy" id="35525"/>
    <lineage>
        <taxon>Eukaryota</taxon>
        <taxon>Metazoa</taxon>
        <taxon>Ecdysozoa</taxon>
        <taxon>Arthropoda</taxon>
        <taxon>Crustacea</taxon>
        <taxon>Branchiopoda</taxon>
        <taxon>Diplostraca</taxon>
        <taxon>Cladocera</taxon>
        <taxon>Anomopoda</taxon>
        <taxon>Daphniidae</taxon>
        <taxon>Daphnia</taxon>
    </lineage>
</organism>
<name>A0A164VB29_9CRUS</name>
<dbReference type="PANTHER" id="PTHR33488:SF2">
    <property type="entry name" value="EARLY ENDOSOME ANTIGEN 1-LIKE"/>
    <property type="match status" value="1"/>
</dbReference>
<keyword evidence="1" id="KW-0812">Transmembrane</keyword>